<keyword evidence="2" id="KW-0732">Signal</keyword>
<accession>A0ABC9DY52</accession>
<reference evidence="4" key="1">
    <citation type="submission" date="2024-06" db="EMBL/GenBank/DDBJ databases">
        <authorList>
            <person name="Ryan C."/>
        </authorList>
    </citation>
    <scope>NUCLEOTIDE SEQUENCE [LARGE SCALE GENOMIC DNA]</scope>
</reference>
<proteinExistence type="predicted"/>
<evidence type="ECO:0000313" key="4">
    <source>
        <dbReference type="Proteomes" id="UP001497457"/>
    </source>
</evidence>
<keyword evidence="4" id="KW-1185">Reference proteome</keyword>
<name>A0ABC9DY52_9POAL</name>
<gene>
    <name evidence="3" type="ORF">URODEC1_LOCUS90281</name>
</gene>
<organism evidence="3 4">
    <name type="scientific">Urochloa decumbens</name>
    <dbReference type="NCBI Taxonomy" id="240449"/>
    <lineage>
        <taxon>Eukaryota</taxon>
        <taxon>Viridiplantae</taxon>
        <taxon>Streptophyta</taxon>
        <taxon>Embryophyta</taxon>
        <taxon>Tracheophyta</taxon>
        <taxon>Spermatophyta</taxon>
        <taxon>Magnoliopsida</taxon>
        <taxon>Liliopsida</taxon>
        <taxon>Poales</taxon>
        <taxon>Poaceae</taxon>
        <taxon>PACMAD clade</taxon>
        <taxon>Panicoideae</taxon>
        <taxon>Panicodae</taxon>
        <taxon>Paniceae</taxon>
        <taxon>Melinidinae</taxon>
        <taxon>Urochloa</taxon>
    </lineage>
</organism>
<feature type="chain" id="PRO_5044879478" evidence="2">
    <location>
        <begin position="26"/>
        <end position="140"/>
    </location>
</feature>
<feature type="region of interest" description="Disordered" evidence="1">
    <location>
        <begin position="60"/>
        <end position="99"/>
    </location>
</feature>
<reference evidence="3 4" key="2">
    <citation type="submission" date="2024-10" db="EMBL/GenBank/DDBJ databases">
        <authorList>
            <person name="Ryan C."/>
        </authorList>
    </citation>
    <scope>NUCLEOTIDE SEQUENCE [LARGE SCALE GENOMIC DNA]</scope>
</reference>
<dbReference type="EMBL" id="OZ075145">
    <property type="protein sequence ID" value="CAL5048146.1"/>
    <property type="molecule type" value="Genomic_DNA"/>
</dbReference>
<feature type="signal peptide" evidence="2">
    <location>
        <begin position="1"/>
        <end position="25"/>
    </location>
</feature>
<dbReference type="AlphaFoldDB" id="A0ABC9DY52"/>
<evidence type="ECO:0000256" key="2">
    <source>
        <dbReference type="SAM" id="SignalP"/>
    </source>
</evidence>
<sequence>MALSSRARPLLLLALLLAALSPACCDRAAASARRRALAPATSTPTVSPGSAWQEFHVAPPALPRPGAGGVSKNGGAAPRPVREWRRRARRGRGGGTGAWTFSAMLPRGFVPPSGSSACHNDMPATAADAQFFACSGAGTP</sequence>
<evidence type="ECO:0000256" key="1">
    <source>
        <dbReference type="SAM" id="MobiDB-lite"/>
    </source>
</evidence>
<protein>
    <submittedName>
        <fullName evidence="3">Uncharacterized protein</fullName>
    </submittedName>
</protein>
<evidence type="ECO:0000313" key="3">
    <source>
        <dbReference type="EMBL" id="CAL5048146.1"/>
    </source>
</evidence>
<dbReference type="Proteomes" id="UP001497457">
    <property type="component" value="Chromosome 35b"/>
</dbReference>